<dbReference type="KEGG" id="lbi:LEPBI_I1666"/>
<organism evidence="1 2">
    <name type="scientific">Leptospira biflexa serovar Patoc (strain Patoc 1 / ATCC 23582 / Paris)</name>
    <dbReference type="NCBI Taxonomy" id="456481"/>
    <lineage>
        <taxon>Bacteria</taxon>
        <taxon>Pseudomonadati</taxon>
        <taxon>Spirochaetota</taxon>
        <taxon>Spirochaetia</taxon>
        <taxon>Leptospirales</taxon>
        <taxon>Leptospiraceae</taxon>
        <taxon>Leptospira</taxon>
    </lineage>
</organism>
<reference evidence="1 2" key="1">
    <citation type="journal article" date="2008" name="PLoS ONE">
        <title>Genome sequence of the saprophyte Leptospira biflexa provides insights into the evolution of Leptospira and the pathogenesis of leptospirosis.</title>
        <authorList>
            <person name="Picardeau M."/>
            <person name="Bulach D.M."/>
            <person name="Bouchier C."/>
            <person name="Zuerner R.L."/>
            <person name="Zidane N."/>
            <person name="Wilson P.J."/>
            <person name="Creno S."/>
            <person name="Kuczek E.S."/>
            <person name="Bommezzadri S."/>
            <person name="Davis J.C."/>
            <person name="McGrath A."/>
            <person name="Johnson M.J."/>
            <person name="Boursaux-Eude C."/>
            <person name="Seemann T."/>
            <person name="Rouy Z."/>
            <person name="Coppel R.L."/>
            <person name="Rood J.I."/>
            <person name="Lajus A."/>
            <person name="Davies J.K."/>
            <person name="Medigue C."/>
            <person name="Adler B."/>
        </authorList>
    </citation>
    <scope>NUCLEOTIDE SEQUENCE [LARGE SCALE GENOMIC DNA]</scope>
    <source>
        <strain evidence="2">Patoc 1 / ATCC 23582 / Paris</strain>
    </source>
</reference>
<name>B0SR72_LEPBP</name>
<dbReference type="STRING" id="456481.LEPBI_I1666"/>
<proteinExistence type="predicted"/>
<evidence type="ECO:0000313" key="1">
    <source>
        <dbReference type="EMBL" id="ABZ97773.1"/>
    </source>
</evidence>
<dbReference type="AlphaFoldDB" id="B0SR72"/>
<dbReference type="EMBL" id="CP000786">
    <property type="protein sequence ID" value="ABZ97773.1"/>
    <property type="molecule type" value="Genomic_DNA"/>
</dbReference>
<protein>
    <submittedName>
        <fullName evidence="1">Uncharacterized protein</fullName>
    </submittedName>
</protein>
<keyword evidence="2" id="KW-1185">Reference proteome</keyword>
<dbReference type="Proteomes" id="UP000001847">
    <property type="component" value="Chromosome I"/>
</dbReference>
<dbReference type="HOGENOM" id="CLU_1233765_0_0_12"/>
<accession>B0SR72</accession>
<gene>
    <name evidence="1" type="ordered locus">LEPBI_I1666</name>
</gene>
<evidence type="ECO:0000313" key="2">
    <source>
        <dbReference type="Proteomes" id="UP000001847"/>
    </source>
</evidence>
<sequence length="189" mass="21930">MDLSFSKKILGKRKISQASISEKTTSSTKLSDFPLAIQQQKSKTNDLSRWENFVIRQKDDHQTNDLSSQKTLWNYLLGESPLTDFVSLFTKEQKENLQMVAEENQTGFTLYLFWKAEGFGPFGIFFHFEPQNEKSVRIKFVTEPMGEERGSANLTSLQHKIHLLLRDFPQIGSISFEDWEQSSFNGDYR</sequence>